<accession>A0AAN8VTK7</accession>
<dbReference type="PANTHER" id="PTHR43394">
    <property type="entry name" value="ATP-DEPENDENT PERMEASE MDL1, MITOCHONDRIAL"/>
    <property type="match status" value="1"/>
</dbReference>
<name>A0AAN8VTK7_9MAGN</name>
<feature type="compositionally biased region" description="Basic and acidic residues" evidence="1">
    <location>
        <begin position="73"/>
        <end position="109"/>
    </location>
</feature>
<feature type="region of interest" description="Disordered" evidence="1">
    <location>
        <begin position="70"/>
        <end position="110"/>
    </location>
</feature>
<evidence type="ECO:0000313" key="2">
    <source>
        <dbReference type="EMBL" id="KAK6940838.1"/>
    </source>
</evidence>
<proteinExistence type="predicted"/>
<evidence type="ECO:0000313" key="3">
    <source>
        <dbReference type="Proteomes" id="UP001370490"/>
    </source>
</evidence>
<evidence type="ECO:0008006" key="4">
    <source>
        <dbReference type="Google" id="ProtNLM"/>
    </source>
</evidence>
<dbReference type="InterPro" id="IPR027417">
    <property type="entry name" value="P-loop_NTPase"/>
</dbReference>
<protein>
    <recommendedName>
        <fullName evidence="4">ABC transporter domain-containing protein</fullName>
    </recommendedName>
</protein>
<dbReference type="InterPro" id="IPR039421">
    <property type="entry name" value="Type_1_exporter"/>
</dbReference>
<evidence type="ECO:0000256" key="1">
    <source>
        <dbReference type="SAM" id="MobiDB-lite"/>
    </source>
</evidence>
<dbReference type="AlphaFoldDB" id="A0AAN8VTK7"/>
<keyword evidence="3" id="KW-1185">Reference proteome</keyword>
<sequence>MFGVISLVEKYRTEALKLIALEQEDGEGLKEPMLDVFKEKDLNSGVSYSFSKDIKSVEFGIITDGANSIRRNRTNDERKEQVDDTEPKKTPRAEEIQTTRLPPAEEIKTKRLPPTFGGQVYDYNGDHWVSEVLAMVIPAIIFIMAIRVYSQIGIEVGTDALNKLMREVEMILVLWESDEAKDYTDISELKKDTNEKKKSFGGTKSDLVIVRGGDWSQPFRIHVSSAWTSFQIYVMVVPQTLNKKIEAQRQPIAIARGILRDTPILILDKATGALNAESELHQGHQLQKCVTKSLPWMVVKLLKAILRDTPILILDKATSALDAESEHYIKVVQALGHDGEVKRTILVMALSGAQELPIAIARAILRDTPILILDKTNSALDAESEHYIKVDPCGSGKSTLLNLLRHLYEPIDGKVTCNSAAVLWGIGGQKQRIAIARAIPSYTPILILDEATSALDAGSELHIKAFVTSGL</sequence>
<dbReference type="SUPFAM" id="SSF52540">
    <property type="entry name" value="P-loop containing nucleoside triphosphate hydrolases"/>
    <property type="match status" value="4"/>
</dbReference>
<dbReference type="PANTHER" id="PTHR43394:SF1">
    <property type="entry name" value="ATP-BINDING CASSETTE SUB-FAMILY B MEMBER 10, MITOCHONDRIAL"/>
    <property type="match status" value="1"/>
</dbReference>
<dbReference type="GO" id="GO:0090374">
    <property type="term" value="P:oligopeptide export from mitochondrion"/>
    <property type="evidence" value="ECO:0007669"/>
    <property type="project" value="TreeGrafter"/>
</dbReference>
<dbReference type="EMBL" id="JBAMMX010000005">
    <property type="protein sequence ID" value="KAK6940838.1"/>
    <property type="molecule type" value="Genomic_DNA"/>
</dbReference>
<dbReference type="Gene3D" id="3.40.50.300">
    <property type="entry name" value="P-loop containing nucleotide triphosphate hydrolases"/>
    <property type="match status" value="4"/>
</dbReference>
<dbReference type="Proteomes" id="UP001370490">
    <property type="component" value="Unassembled WGS sequence"/>
</dbReference>
<gene>
    <name evidence="2" type="ORF">RJ641_030369</name>
</gene>
<comment type="caution">
    <text evidence="2">The sequence shown here is derived from an EMBL/GenBank/DDBJ whole genome shotgun (WGS) entry which is preliminary data.</text>
</comment>
<dbReference type="GO" id="GO:0015421">
    <property type="term" value="F:ABC-type oligopeptide transporter activity"/>
    <property type="evidence" value="ECO:0007669"/>
    <property type="project" value="TreeGrafter"/>
</dbReference>
<dbReference type="GO" id="GO:0005743">
    <property type="term" value="C:mitochondrial inner membrane"/>
    <property type="evidence" value="ECO:0007669"/>
    <property type="project" value="TreeGrafter"/>
</dbReference>
<organism evidence="2 3">
    <name type="scientific">Dillenia turbinata</name>
    <dbReference type="NCBI Taxonomy" id="194707"/>
    <lineage>
        <taxon>Eukaryota</taxon>
        <taxon>Viridiplantae</taxon>
        <taxon>Streptophyta</taxon>
        <taxon>Embryophyta</taxon>
        <taxon>Tracheophyta</taxon>
        <taxon>Spermatophyta</taxon>
        <taxon>Magnoliopsida</taxon>
        <taxon>eudicotyledons</taxon>
        <taxon>Gunneridae</taxon>
        <taxon>Pentapetalae</taxon>
        <taxon>Dilleniales</taxon>
        <taxon>Dilleniaceae</taxon>
        <taxon>Dillenia</taxon>
    </lineage>
</organism>
<reference evidence="2 3" key="1">
    <citation type="submission" date="2023-12" db="EMBL/GenBank/DDBJ databases">
        <title>A high-quality genome assembly for Dillenia turbinata (Dilleniales).</title>
        <authorList>
            <person name="Chanderbali A."/>
        </authorList>
    </citation>
    <scope>NUCLEOTIDE SEQUENCE [LARGE SCALE GENOMIC DNA]</scope>
    <source>
        <strain evidence="2">LSX21</strain>
        <tissue evidence="2">Leaf</tissue>
    </source>
</reference>